<evidence type="ECO:0000313" key="1">
    <source>
        <dbReference type="EMBL" id="KAI3810566.1"/>
    </source>
</evidence>
<proteinExistence type="predicted"/>
<organism evidence="1 2">
    <name type="scientific">Smallanthus sonchifolius</name>
    <dbReference type="NCBI Taxonomy" id="185202"/>
    <lineage>
        <taxon>Eukaryota</taxon>
        <taxon>Viridiplantae</taxon>
        <taxon>Streptophyta</taxon>
        <taxon>Embryophyta</taxon>
        <taxon>Tracheophyta</taxon>
        <taxon>Spermatophyta</taxon>
        <taxon>Magnoliopsida</taxon>
        <taxon>eudicotyledons</taxon>
        <taxon>Gunneridae</taxon>
        <taxon>Pentapetalae</taxon>
        <taxon>asterids</taxon>
        <taxon>campanulids</taxon>
        <taxon>Asterales</taxon>
        <taxon>Asteraceae</taxon>
        <taxon>Asteroideae</taxon>
        <taxon>Heliantheae alliance</taxon>
        <taxon>Millerieae</taxon>
        <taxon>Smallanthus</taxon>
    </lineage>
</organism>
<name>A0ACB9IST8_9ASTR</name>
<dbReference type="Proteomes" id="UP001056120">
    <property type="component" value="Linkage Group LG07"/>
</dbReference>
<dbReference type="EMBL" id="CM042024">
    <property type="protein sequence ID" value="KAI3810566.1"/>
    <property type="molecule type" value="Genomic_DNA"/>
</dbReference>
<reference evidence="1 2" key="2">
    <citation type="journal article" date="2022" name="Mol. Ecol. Resour.">
        <title>The genomes of chicory, endive, great burdock and yacon provide insights into Asteraceae paleo-polyploidization history and plant inulin production.</title>
        <authorList>
            <person name="Fan W."/>
            <person name="Wang S."/>
            <person name="Wang H."/>
            <person name="Wang A."/>
            <person name="Jiang F."/>
            <person name="Liu H."/>
            <person name="Zhao H."/>
            <person name="Xu D."/>
            <person name="Zhang Y."/>
        </authorList>
    </citation>
    <scope>NUCLEOTIDE SEQUENCE [LARGE SCALE GENOMIC DNA]</scope>
    <source>
        <strain evidence="2">cv. Yunnan</strain>
        <tissue evidence="1">Leaves</tissue>
    </source>
</reference>
<keyword evidence="2" id="KW-1185">Reference proteome</keyword>
<evidence type="ECO:0000313" key="2">
    <source>
        <dbReference type="Proteomes" id="UP001056120"/>
    </source>
</evidence>
<comment type="caution">
    <text evidence="1">The sequence shown here is derived from an EMBL/GenBank/DDBJ whole genome shotgun (WGS) entry which is preliminary data.</text>
</comment>
<protein>
    <submittedName>
        <fullName evidence="1">Uncharacterized protein</fullName>
    </submittedName>
</protein>
<reference evidence="2" key="1">
    <citation type="journal article" date="2022" name="Mol. Ecol. Resour.">
        <title>The genomes of chicory, endive, great burdock and yacon provide insights into Asteraceae palaeo-polyploidization history and plant inulin production.</title>
        <authorList>
            <person name="Fan W."/>
            <person name="Wang S."/>
            <person name="Wang H."/>
            <person name="Wang A."/>
            <person name="Jiang F."/>
            <person name="Liu H."/>
            <person name="Zhao H."/>
            <person name="Xu D."/>
            <person name="Zhang Y."/>
        </authorList>
    </citation>
    <scope>NUCLEOTIDE SEQUENCE [LARGE SCALE GENOMIC DNA]</scope>
    <source>
        <strain evidence="2">cv. Yunnan</strain>
    </source>
</reference>
<sequence length="320" mass="34585">MVARRKREKTSGPPSESSSKGKSIEDDDVDYNPDEDLDSSVTKAKRRKVSRPKFVSKPSRVLVQEGVSILNTIFSQATTTTHVPVSVATPLGPASTSTQVTPDTQRLLDELISTPPVGSSSSPTVTILFLLLLCLLHNKDVLVVSLEHLVGNVLKVNDAHQALIVTQRSQLLVHQLQIESLNASLEKVLKQLAAQGESSCRQETVIVTDVTWSKPVVLEVTENEDDDPEGAHGGDEQPIASSMPSVSLVGDSTVQGESGGDGDKGEDKQVNDNIESEILECLIDLDNVLIDDWESDAEGVEIEFEQDDEVVKYATHEGAV</sequence>
<gene>
    <name evidence="1" type="ORF">L1987_20185</name>
</gene>
<accession>A0ACB9IST8</accession>